<comment type="caution">
    <text evidence="1">The sequence shown here is derived from an EMBL/GenBank/DDBJ whole genome shotgun (WGS) entry which is preliminary data.</text>
</comment>
<protein>
    <recommendedName>
        <fullName evidence="3">Flagellar biosynthesis protein FliO</fullName>
    </recommendedName>
</protein>
<accession>A0ABS3D6U3</accession>
<sequence>MSAPMNTLLSSFSPRGRLLLASALLVGLATLAPLGGLSLVGTSRLLVGSMAVAGLGWVLLRKGDAAGSGDASAPEPLTIVSRKGLSQRCGLALVEAEGRRYLVAYGDTFAEIHETRAMAVQPGALSRTPVKPRVNLDLEPTVLFPRARQPQVTCGASRKRGGG</sequence>
<dbReference type="EMBL" id="JAFIMU010000002">
    <property type="protein sequence ID" value="MBN8226352.1"/>
    <property type="molecule type" value="Genomic_DNA"/>
</dbReference>
<evidence type="ECO:0000313" key="1">
    <source>
        <dbReference type="EMBL" id="MBN8226352.1"/>
    </source>
</evidence>
<gene>
    <name evidence="1" type="ORF">JYK02_02395</name>
</gene>
<evidence type="ECO:0000313" key="2">
    <source>
        <dbReference type="Proteomes" id="UP000664052"/>
    </source>
</evidence>
<dbReference type="Proteomes" id="UP000664052">
    <property type="component" value="Unassembled WGS sequence"/>
</dbReference>
<keyword evidence="2" id="KW-1185">Reference proteome</keyword>
<evidence type="ECO:0008006" key="3">
    <source>
        <dbReference type="Google" id="ProtNLM"/>
    </source>
</evidence>
<dbReference type="RefSeq" id="WP_207048219.1">
    <property type="nucleotide sequence ID" value="NZ_JAFIMU010000002.1"/>
</dbReference>
<reference evidence="1 2" key="1">
    <citation type="submission" date="2021-02" db="EMBL/GenBank/DDBJ databases">
        <title>De Novo genome assembly of isolated myxobacteria.</title>
        <authorList>
            <person name="Stevens D.C."/>
        </authorList>
    </citation>
    <scope>NUCLEOTIDE SEQUENCE [LARGE SCALE GENOMIC DNA]</scope>
    <source>
        <strain evidence="1 2">ATCC 29039</strain>
    </source>
</reference>
<proteinExistence type="predicted"/>
<name>A0ABS3D6U3_9BACT</name>
<organism evidence="1 2">
    <name type="scientific">Corallococcus macrosporus</name>
    <dbReference type="NCBI Taxonomy" id="35"/>
    <lineage>
        <taxon>Bacteria</taxon>
        <taxon>Pseudomonadati</taxon>
        <taxon>Myxococcota</taxon>
        <taxon>Myxococcia</taxon>
        <taxon>Myxococcales</taxon>
        <taxon>Cystobacterineae</taxon>
        <taxon>Myxococcaceae</taxon>
        <taxon>Corallococcus</taxon>
    </lineage>
</organism>